<gene>
    <name evidence="1" type="ORF">HINF_LOCUS49381</name>
</gene>
<sequence>MKVCVITSDSENIAELVSILSQYNVGYDILTNSDAIAHTYNVGALPDNMYESLLDDAQSFVQYDSVLTLNYTSIISEYCGFPLIQIDFDSEQLIILGKVIQYSHYIPILSAFALNNTLQLTFQEPINLFNQEINVVDLKPNYTESVDKIAPFTAYVQQKIDQALEMHSFQYIGHEFDSSTNGYVVVQKQLDRFSGQMFYSNKQFIYQFAVFKILSQKQGGFYFEKYFLKKIEEKSYVVINNEEDKVKLSKTNPLKQIVFNLTPQPIQQLNENYTIINYSWSGNDLNILGKQHETLYQQFKNEFHSCQIANHPNLLMQCYLKCYEIQQYIINNNFSSEFISTQEKNAINASKQLGFDFLKYYLFNYQIKQQLKNTKEFKGQNREPIVQFDTNAEFDTIINILEQHQTVLTADEIQSNLAQFSNKFNNLSTISDLETYELTILRAQSYQIPYDSFLIRDSICTTDLTQIKHDLLTALPDNTNTDISFVQIHSNYELVRFEPPATVFSAKFGQFSEKDFLDFYHTQNALIKNKPNQKLNVQCKINTVQDIIDTFSDLNIEISQIFTKNGKMMYAGCGNEDRIIIKYLKDKNEFEDVFGIFNVGCDDGEEIPMLRIWW</sequence>
<evidence type="ECO:0000313" key="2">
    <source>
        <dbReference type="Proteomes" id="UP001642409"/>
    </source>
</evidence>
<name>A0ABP1KFK6_9EUKA</name>
<organism evidence="1 2">
    <name type="scientific">Hexamita inflata</name>
    <dbReference type="NCBI Taxonomy" id="28002"/>
    <lineage>
        <taxon>Eukaryota</taxon>
        <taxon>Metamonada</taxon>
        <taxon>Diplomonadida</taxon>
        <taxon>Hexamitidae</taxon>
        <taxon>Hexamitinae</taxon>
        <taxon>Hexamita</taxon>
    </lineage>
</organism>
<proteinExistence type="predicted"/>
<comment type="caution">
    <text evidence="1">The sequence shown here is derived from an EMBL/GenBank/DDBJ whole genome shotgun (WGS) entry which is preliminary data.</text>
</comment>
<keyword evidence="2" id="KW-1185">Reference proteome</keyword>
<evidence type="ECO:0000313" key="1">
    <source>
        <dbReference type="EMBL" id="CAL6060756.1"/>
    </source>
</evidence>
<reference evidence="1 2" key="1">
    <citation type="submission" date="2024-07" db="EMBL/GenBank/DDBJ databases">
        <authorList>
            <person name="Akdeniz Z."/>
        </authorList>
    </citation>
    <scope>NUCLEOTIDE SEQUENCE [LARGE SCALE GENOMIC DNA]</scope>
</reference>
<dbReference type="Proteomes" id="UP001642409">
    <property type="component" value="Unassembled WGS sequence"/>
</dbReference>
<dbReference type="EMBL" id="CAXDID020000231">
    <property type="protein sequence ID" value="CAL6060756.1"/>
    <property type="molecule type" value="Genomic_DNA"/>
</dbReference>
<protein>
    <submittedName>
        <fullName evidence="1">Uncharacterized protein</fullName>
    </submittedName>
</protein>
<accession>A0ABP1KFK6</accession>